<name>A0A9J7AVW7_9PROT</name>
<dbReference type="EC" id="4.4.1.13" evidence="2"/>
<dbReference type="KEGG" id="naci:NUH88_04460"/>
<dbReference type="EMBL" id="CP102480">
    <property type="protein sequence ID" value="UUX50946.1"/>
    <property type="molecule type" value="Genomic_DNA"/>
</dbReference>
<evidence type="ECO:0000256" key="2">
    <source>
        <dbReference type="ARBA" id="ARBA00012224"/>
    </source>
</evidence>
<evidence type="ECO:0000313" key="7">
    <source>
        <dbReference type="EMBL" id="UUX50946.1"/>
    </source>
</evidence>
<keyword evidence="7" id="KW-0808">Transferase</keyword>
<dbReference type="CDD" id="cd00609">
    <property type="entry name" value="AAT_like"/>
    <property type="match status" value="1"/>
</dbReference>
<sequence>MKYDFDQEIRRTGTHSVKWQIYWRGDKRELWEGTDPDLGEDRTLPMWVADMDFPVAQPILDAMRKRIDHPIFGYVVRTPDYNEAVTSWMERRHGWKVDPDWIVNTPGVVPALNLLVRALSEPGDKVLIQRPVYYPFTYAIENNGREVVSNSLVMENGVYRMDFDDLEAKAADPKTKLLILCSPHNPVGRVWTEGELRRLGEICNKHGVVVIADEIHGDLMLNGSTFVPYGKLGREFMDNSVVCTAPSKTFNLAGLHTSNMIVSNEAHRKALVKEIGASGIGGMNTFGLEATKAAYNEGEEWLSQVLDYLSENANFLESFVAERIPEIKVIHPEGTYLVWLDCRGLGLDKLELEAMMHEEVKVLFDEGYVFGSEGDGFERINIACPRSILTEALERIERAVAKRRG</sequence>
<keyword evidence="8" id="KW-1185">Reference proteome</keyword>
<gene>
    <name evidence="7" type="ORF">NUH88_04460</name>
</gene>
<feature type="domain" description="Aminotransferase class I/classII large" evidence="6">
    <location>
        <begin position="71"/>
        <end position="396"/>
    </location>
</feature>
<evidence type="ECO:0000256" key="5">
    <source>
        <dbReference type="ARBA" id="ARBA00037974"/>
    </source>
</evidence>
<dbReference type="GO" id="GO:0030170">
    <property type="term" value="F:pyridoxal phosphate binding"/>
    <property type="evidence" value="ECO:0007669"/>
    <property type="project" value="InterPro"/>
</dbReference>
<dbReference type="Gene3D" id="3.90.1150.10">
    <property type="entry name" value="Aspartate Aminotransferase, domain 1"/>
    <property type="match status" value="1"/>
</dbReference>
<dbReference type="Pfam" id="PF00155">
    <property type="entry name" value="Aminotran_1_2"/>
    <property type="match status" value="1"/>
</dbReference>
<dbReference type="SUPFAM" id="SSF53383">
    <property type="entry name" value="PLP-dependent transferases"/>
    <property type="match status" value="1"/>
</dbReference>
<dbReference type="PANTHER" id="PTHR43525">
    <property type="entry name" value="PROTEIN MALY"/>
    <property type="match status" value="1"/>
</dbReference>
<evidence type="ECO:0000313" key="8">
    <source>
        <dbReference type="Proteomes" id="UP001060336"/>
    </source>
</evidence>
<evidence type="ECO:0000259" key="6">
    <source>
        <dbReference type="Pfam" id="PF00155"/>
    </source>
</evidence>
<dbReference type="NCBIfam" id="TIGR04350">
    <property type="entry name" value="C_S_lyase_PatB"/>
    <property type="match status" value="1"/>
</dbReference>
<dbReference type="InterPro" id="IPR004839">
    <property type="entry name" value="Aminotransferase_I/II_large"/>
</dbReference>
<keyword evidence="4" id="KW-0456">Lyase</keyword>
<dbReference type="InterPro" id="IPR027619">
    <property type="entry name" value="C-S_lyase_PatB-like"/>
</dbReference>
<dbReference type="AlphaFoldDB" id="A0A9J7AVW7"/>
<dbReference type="RefSeq" id="WP_257770204.1">
    <property type="nucleotide sequence ID" value="NZ_CP102480.1"/>
</dbReference>
<comment type="cofactor">
    <cofactor evidence="1">
        <name>pyridoxal 5'-phosphate</name>
        <dbReference type="ChEBI" id="CHEBI:597326"/>
    </cofactor>
</comment>
<dbReference type="InterPro" id="IPR015422">
    <property type="entry name" value="PyrdxlP-dep_Trfase_small"/>
</dbReference>
<evidence type="ECO:0000256" key="3">
    <source>
        <dbReference type="ARBA" id="ARBA00022898"/>
    </source>
</evidence>
<dbReference type="GO" id="GO:0047804">
    <property type="term" value="F:cysteine-S-conjugate beta-lyase activity"/>
    <property type="evidence" value="ECO:0007669"/>
    <property type="project" value="UniProtKB-EC"/>
</dbReference>
<keyword evidence="7" id="KW-0032">Aminotransferase</keyword>
<keyword evidence="3" id="KW-0663">Pyridoxal phosphate</keyword>
<dbReference type="InterPro" id="IPR015421">
    <property type="entry name" value="PyrdxlP-dep_Trfase_major"/>
</dbReference>
<evidence type="ECO:0000256" key="1">
    <source>
        <dbReference type="ARBA" id="ARBA00001933"/>
    </source>
</evidence>
<comment type="similarity">
    <text evidence="5">Belongs to the class-II pyridoxal-phosphate-dependent aminotransferase family. MalY/PatB cystathionine beta-lyase subfamily.</text>
</comment>
<dbReference type="PANTHER" id="PTHR43525:SF1">
    <property type="entry name" value="PROTEIN MALY"/>
    <property type="match status" value="1"/>
</dbReference>
<dbReference type="GO" id="GO:0008483">
    <property type="term" value="F:transaminase activity"/>
    <property type="evidence" value="ECO:0007669"/>
    <property type="project" value="UniProtKB-KW"/>
</dbReference>
<organism evidence="7 8">
    <name type="scientific">Nisaea acidiphila</name>
    <dbReference type="NCBI Taxonomy" id="1862145"/>
    <lineage>
        <taxon>Bacteria</taxon>
        <taxon>Pseudomonadati</taxon>
        <taxon>Pseudomonadota</taxon>
        <taxon>Alphaproteobacteria</taxon>
        <taxon>Rhodospirillales</taxon>
        <taxon>Thalassobaculaceae</taxon>
        <taxon>Nisaea</taxon>
    </lineage>
</organism>
<accession>A0A9J7AVW7</accession>
<dbReference type="Proteomes" id="UP001060336">
    <property type="component" value="Chromosome"/>
</dbReference>
<protein>
    <recommendedName>
        <fullName evidence="2">cysteine-S-conjugate beta-lyase</fullName>
        <ecNumber evidence="2">4.4.1.13</ecNumber>
    </recommendedName>
</protein>
<dbReference type="Gene3D" id="3.40.640.10">
    <property type="entry name" value="Type I PLP-dependent aspartate aminotransferase-like (Major domain)"/>
    <property type="match status" value="1"/>
</dbReference>
<dbReference type="InterPro" id="IPR015424">
    <property type="entry name" value="PyrdxlP-dep_Trfase"/>
</dbReference>
<evidence type="ECO:0000256" key="4">
    <source>
        <dbReference type="ARBA" id="ARBA00023239"/>
    </source>
</evidence>
<reference evidence="7" key="1">
    <citation type="submission" date="2022-08" db="EMBL/GenBank/DDBJ databases">
        <title>Nisaea acidiphila sp. nov., isolated from a marine algal debris and emended description of the genus Nisaea Urios et al. 2008.</title>
        <authorList>
            <person name="Kwon K."/>
        </authorList>
    </citation>
    <scope>NUCLEOTIDE SEQUENCE</scope>
    <source>
        <strain evidence="7">MEBiC11861</strain>
    </source>
</reference>
<proteinExistence type="inferred from homology"/>
<dbReference type="InterPro" id="IPR051798">
    <property type="entry name" value="Class-II_PLP-Dep_Aminotrans"/>
</dbReference>